<evidence type="ECO:0000256" key="3">
    <source>
        <dbReference type="ARBA" id="ARBA00022989"/>
    </source>
</evidence>
<feature type="transmembrane region" description="Helical" evidence="6">
    <location>
        <begin position="115"/>
        <end position="137"/>
    </location>
</feature>
<evidence type="ECO:0000313" key="8">
    <source>
        <dbReference type="EMBL" id="KAF2870111.1"/>
    </source>
</evidence>
<organism evidence="8 9">
    <name type="scientific">Massariosphaeria phaeospora</name>
    <dbReference type="NCBI Taxonomy" id="100035"/>
    <lineage>
        <taxon>Eukaryota</taxon>
        <taxon>Fungi</taxon>
        <taxon>Dikarya</taxon>
        <taxon>Ascomycota</taxon>
        <taxon>Pezizomycotina</taxon>
        <taxon>Dothideomycetes</taxon>
        <taxon>Pleosporomycetidae</taxon>
        <taxon>Pleosporales</taxon>
        <taxon>Pleosporales incertae sedis</taxon>
        <taxon>Massariosphaeria</taxon>
    </lineage>
</organism>
<evidence type="ECO:0000256" key="6">
    <source>
        <dbReference type="SAM" id="Phobius"/>
    </source>
</evidence>
<evidence type="ECO:0000256" key="5">
    <source>
        <dbReference type="ARBA" id="ARBA00038359"/>
    </source>
</evidence>
<name>A0A7C8I7I1_9PLEO</name>
<dbReference type="PANTHER" id="PTHR33048:SF134">
    <property type="entry name" value="INTEGRAL MEMBRANE PROTEIN"/>
    <property type="match status" value="1"/>
</dbReference>
<dbReference type="InterPro" id="IPR052337">
    <property type="entry name" value="SAT4-like"/>
</dbReference>
<gene>
    <name evidence="8" type="ORF">BDV95DRAFT_595672</name>
</gene>
<evidence type="ECO:0000313" key="9">
    <source>
        <dbReference type="Proteomes" id="UP000481861"/>
    </source>
</evidence>
<comment type="subcellular location">
    <subcellularLocation>
        <location evidence="1">Membrane</location>
        <topology evidence="1">Multi-pass membrane protein</topology>
    </subcellularLocation>
</comment>
<comment type="similarity">
    <text evidence="5">Belongs to the SAT4 family.</text>
</comment>
<evidence type="ECO:0000256" key="4">
    <source>
        <dbReference type="ARBA" id="ARBA00023136"/>
    </source>
</evidence>
<evidence type="ECO:0000256" key="2">
    <source>
        <dbReference type="ARBA" id="ARBA00022692"/>
    </source>
</evidence>
<protein>
    <recommendedName>
        <fullName evidence="7">Rhodopsin domain-containing protein</fullName>
    </recommendedName>
</protein>
<keyword evidence="9" id="KW-1185">Reference proteome</keyword>
<comment type="caution">
    <text evidence="8">The sequence shown here is derived from an EMBL/GenBank/DDBJ whole genome shotgun (WGS) entry which is preliminary data.</text>
</comment>
<dbReference type="EMBL" id="JAADJZ010000014">
    <property type="protein sequence ID" value="KAF2870111.1"/>
    <property type="molecule type" value="Genomic_DNA"/>
</dbReference>
<feature type="domain" description="Rhodopsin" evidence="7">
    <location>
        <begin position="25"/>
        <end position="207"/>
    </location>
</feature>
<proteinExistence type="inferred from homology"/>
<sequence>MPLTRARFCALTAVISFNATVAVAARFYVRRRKKAKYGADDWTILASLTTGVHVGAFRHIVERCSDRTLRRARNEEPGEAADQVWILTVVCLCTTKLSVVFLYRRLFKIERIFNIYTIFLGVLLVLWSIALLLARIFRCGLEISAQWDSLSNPGAHCRPIHAISAAFVISDVVTDVMVLFAPVPIVWRMRLSRARRVGVLAILGLGLL</sequence>
<dbReference type="Pfam" id="PF20684">
    <property type="entry name" value="Fung_rhodopsin"/>
    <property type="match status" value="1"/>
</dbReference>
<evidence type="ECO:0000259" key="7">
    <source>
        <dbReference type="Pfam" id="PF20684"/>
    </source>
</evidence>
<evidence type="ECO:0000256" key="1">
    <source>
        <dbReference type="ARBA" id="ARBA00004141"/>
    </source>
</evidence>
<dbReference type="PANTHER" id="PTHR33048">
    <property type="entry name" value="PTH11-LIKE INTEGRAL MEMBRANE PROTEIN (AFU_ORTHOLOGUE AFUA_5G11245)"/>
    <property type="match status" value="1"/>
</dbReference>
<feature type="transmembrane region" description="Helical" evidence="6">
    <location>
        <begin position="84"/>
        <end position="103"/>
    </location>
</feature>
<keyword evidence="3 6" id="KW-1133">Transmembrane helix</keyword>
<dbReference type="GO" id="GO:0016020">
    <property type="term" value="C:membrane"/>
    <property type="evidence" value="ECO:0007669"/>
    <property type="project" value="UniProtKB-SubCell"/>
</dbReference>
<dbReference type="Proteomes" id="UP000481861">
    <property type="component" value="Unassembled WGS sequence"/>
</dbReference>
<dbReference type="AlphaFoldDB" id="A0A7C8I7I1"/>
<feature type="transmembrane region" description="Helical" evidence="6">
    <location>
        <begin position="160"/>
        <end position="187"/>
    </location>
</feature>
<reference evidence="8 9" key="1">
    <citation type="submission" date="2020-01" db="EMBL/GenBank/DDBJ databases">
        <authorList>
            <consortium name="DOE Joint Genome Institute"/>
            <person name="Haridas S."/>
            <person name="Albert R."/>
            <person name="Binder M."/>
            <person name="Bloem J."/>
            <person name="Labutti K."/>
            <person name="Salamov A."/>
            <person name="Andreopoulos B."/>
            <person name="Baker S.E."/>
            <person name="Barry K."/>
            <person name="Bills G."/>
            <person name="Bluhm B.H."/>
            <person name="Cannon C."/>
            <person name="Castanera R."/>
            <person name="Culley D.E."/>
            <person name="Daum C."/>
            <person name="Ezra D."/>
            <person name="Gonzalez J.B."/>
            <person name="Henrissat B."/>
            <person name="Kuo A."/>
            <person name="Liang C."/>
            <person name="Lipzen A."/>
            <person name="Lutzoni F."/>
            <person name="Magnuson J."/>
            <person name="Mondo S."/>
            <person name="Nolan M."/>
            <person name="Ohm R."/>
            <person name="Pangilinan J."/>
            <person name="Park H.-J.H."/>
            <person name="Ramirez L."/>
            <person name="Alfaro M."/>
            <person name="Sun H."/>
            <person name="Tritt A."/>
            <person name="Yoshinaga Y."/>
            <person name="Zwiers L.-H.L."/>
            <person name="Turgeon B.G."/>
            <person name="Goodwin S.B."/>
            <person name="Spatafora J.W."/>
            <person name="Crous P.W."/>
            <person name="Grigoriev I.V."/>
        </authorList>
    </citation>
    <scope>NUCLEOTIDE SEQUENCE [LARGE SCALE GENOMIC DNA]</scope>
    <source>
        <strain evidence="8 9">CBS 611.86</strain>
    </source>
</reference>
<dbReference type="OrthoDB" id="5391602at2759"/>
<accession>A0A7C8I7I1</accession>
<keyword evidence="2 6" id="KW-0812">Transmembrane</keyword>
<dbReference type="InterPro" id="IPR049326">
    <property type="entry name" value="Rhodopsin_dom_fungi"/>
</dbReference>
<keyword evidence="4 6" id="KW-0472">Membrane</keyword>